<dbReference type="AlphaFoldDB" id="A0A074LI02"/>
<evidence type="ECO:0008006" key="3">
    <source>
        <dbReference type="Google" id="ProtNLM"/>
    </source>
</evidence>
<dbReference type="OrthoDB" id="505797at2"/>
<protein>
    <recommendedName>
        <fullName evidence="3">DUF4435 domain-containing protein</fullName>
    </recommendedName>
</protein>
<accession>A0A074LI02</accession>
<proteinExistence type="predicted"/>
<evidence type="ECO:0000313" key="2">
    <source>
        <dbReference type="Proteomes" id="UP000027931"/>
    </source>
</evidence>
<comment type="caution">
    <text evidence="1">The sequence shown here is derived from an EMBL/GenBank/DDBJ whole genome shotgun (WGS) entry which is preliminary data.</text>
</comment>
<dbReference type="eggNOG" id="ENOG5032X1W">
    <property type="taxonomic scope" value="Bacteria"/>
</dbReference>
<evidence type="ECO:0000313" key="1">
    <source>
        <dbReference type="EMBL" id="KEO81866.1"/>
    </source>
</evidence>
<dbReference type="STRING" id="1157490.EL26_18690"/>
<dbReference type="RefSeq" id="WP_038091955.1">
    <property type="nucleotide sequence ID" value="NZ_JMIR01000031.1"/>
</dbReference>
<gene>
    <name evidence="1" type="ORF">EL26_18690</name>
</gene>
<keyword evidence="2" id="KW-1185">Reference proteome</keyword>
<organism evidence="1 2">
    <name type="scientific">Tumebacillus flagellatus</name>
    <dbReference type="NCBI Taxonomy" id="1157490"/>
    <lineage>
        <taxon>Bacteria</taxon>
        <taxon>Bacillati</taxon>
        <taxon>Bacillota</taxon>
        <taxon>Bacilli</taxon>
        <taxon>Bacillales</taxon>
        <taxon>Alicyclobacillaceae</taxon>
        <taxon>Tumebacillus</taxon>
    </lineage>
</organism>
<dbReference type="Proteomes" id="UP000027931">
    <property type="component" value="Unassembled WGS sequence"/>
</dbReference>
<name>A0A074LI02_9BACL</name>
<sequence>MPVTQLFVEGEFDSNLISAVLQEADLEITVTPKGPKYGLQSKVLEERGRLGGTIFYLRDRDFDFGLTEIGDAPELLEANLDGVVTHLGWRWSRHEIENYVAEPAVLSEVASLVARRTISVEEVTNKLTESAQTLRFYQAARWTIGTAKKVLPPYNKEINSRPMKKEWRLPPAEALTAESNVQWVLDMTNPFLNQVQSVLNEQQIRADFEKYVELFSEANCNNIQWVLHMCSGKDLLTGLKDWFIELGFQSPKDVVSTVINHVVQHDPQLPLRHIPEFQAFCQLIQAIE</sequence>
<reference evidence="1 2" key="1">
    <citation type="journal article" date="2013" name="Int. J. Syst. Evol. Microbiol.">
        <title>Tumebacillus flagellatus sp. nov., an alpha-amylase/pullulanase-producing bacterium isolated from cassava wastewater.</title>
        <authorList>
            <person name="Wang Q."/>
            <person name="Xie N."/>
            <person name="Qin Y."/>
            <person name="Shen N."/>
            <person name="Zhu J."/>
            <person name="Mi H."/>
            <person name="Huang R."/>
        </authorList>
    </citation>
    <scope>NUCLEOTIDE SEQUENCE [LARGE SCALE GENOMIC DNA]</scope>
    <source>
        <strain evidence="1 2">GST4</strain>
    </source>
</reference>
<dbReference type="EMBL" id="JMIR01000031">
    <property type="protein sequence ID" value="KEO81866.1"/>
    <property type="molecule type" value="Genomic_DNA"/>
</dbReference>